<protein>
    <submittedName>
        <fullName evidence="6">FAD-dependent oxidoreductase</fullName>
    </submittedName>
</protein>
<dbReference type="Gene3D" id="3.50.50.60">
    <property type="entry name" value="FAD/NAD(P)-binding domain"/>
    <property type="match status" value="1"/>
</dbReference>
<dbReference type="PROSITE" id="PS51318">
    <property type="entry name" value="TAT"/>
    <property type="match status" value="1"/>
</dbReference>
<dbReference type="NCBIfam" id="TIGR01409">
    <property type="entry name" value="TAT_signal_seq"/>
    <property type="match status" value="1"/>
</dbReference>
<dbReference type="InterPro" id="IPR006311">
    <property type="entry name" value="TAT_signal"/>
</dbReference>
<keyword evidence="3" id="KW-0274">FAD</keyword>
<keyword evidence="4" id="KW-0560">Oxidoreductase</keyword>
<evidence type="ECO:0000313" key="7">
    <source>
        <dbReference type="Proteomes" id="UP000463388"/>
    </source>
</evidence>
<sequence>MMASCRAALKHRLGALNATDISGGINMETNMNRRNFLKGAALTGAAAIAAGMAGCAPKTQSETLAETGGSQWGSFDADGVYTPSFLIAPEPVDESALVETVEADVVVVGMGLAGICAARAALEEGASVICLEKGAEYHLHSHQITAINSKIAKAQGVEFSEEQLDRVLRQVVADGRARGNYNLLKHMVYHCGEDFDWYLEKCPSYTVLDAAQTAAETDLDYEAILNICTAGLAAKAGRHFDDVTPEREEAARAGAPYINLFNHPVNPAWNTEDELYPMYASVIVVEPEHTYVGKYSAEFVEAGADVRYAVWARQLAKDETGRVCGVYFEDENGNMSKAVAKNGVILATGNFSSNPAMIDYYVRSAAELEPTGWPEVDAKGNVTNVGEGISLAAWAGAAIDRSETMTYVCDSYGGAMGCNPFLLVDGLGNRFMNEDVTGEVFGAKSMRTAGKVMWQIFDDNFPEQVGHMPVGHRCYWQITENYDDIPLGHLFDPIGTMTRAEVEKMSQFKADSLEELAEQMGVPTDSFTATIERYNELYDKGVDEDFGKRADRMAPVRKAPFYATAITPPKFRNTVGGVMSDEHVHALDANNMPIPGLYLAGSMVGNRFHSCYPNTNMGQNHAGCIVYGRLAGTNAAKGL</sequence>
<dbReference type="AlphaFoldDB" id="A0A6N8JM78"/>
<evidence type="ECO:0000256" key="3">
    <source>
        <dbReference type="ARBA" id="ARBA00022827"/>
    </source>
</evidence>
<evidence type="ECO:0000313" key="6">
    <source>
        <dbReference type="EMBL" id="MVX61015.1"/>
    </source>
</evidence>
<name>A0A6N8JM78_9ACTN</name>
<dbReference type="InterPro" id="IPR027477">
    <property type="entry name" value="Succ_DH/fumarate_Rdtase_cat_sf"/>
</dbReference>
<evidence type="ECO:0000256" key="4">
    <source>
        <dbReference type="ARBA" id="ARBA00023002"/>
    </source>
</evidence>
<comment type="caution">
    <text evidence="6">The sequence shown here is derived from an EMBL/GenBank/DDBJ whole genome shotgun (WGS) entry which is preliminary data.</text>
</comment>
<dbReference type="InterPro" id="IPR050315">
    <property type="entry name" value="FAD-oxidoreductase_2"/>
</dbReference>
<accession>A0A6N8JM78</accession>
<dbReference type="EMBL" id="WSRR01000011">
    <property type="protein sequence ID" value="MVX61015.1"/>
    <property type="molecule type" value="Genomic_DNA"/>
</dbReference>
<proteinExistence type="predicted"/>
<dbReference type="InterPro" id="IPR003953">
    <property type="entry name" value="FAD-dep_OxRdtase_2_FAD-bd"/>
</dbReference>
<dbReference type="SUPFAM" id="SSF56425">
    <property type="entry name" value="Succinate dehydrogenase/fumarate reductase flavoprotein, catalytic domain"/>
    <property type="match status" value="1"/>
</dbReference>
<keyword evidence="7" id="KW-1185">Reference proteome</keyword>
<dbReference type="PANTHER" id="PTHR43400">
    <property type="entry name" value="FUMARATE REDUCTASE"/>
    <property type="match status" value="1"/>
</dbReference>
<dbReference type="PANTHER" id="PTHR43400:SF10">
    <property type="entry name" value="3-OXOSTEROID 1-DEHYDROGENASE"/>
    <property type="match status" value="1"/>
</dbReference>
<evidence type="ECO:0000259" key="5">
    <source>
        <dbReference type="Pfam" id="PF00890"/>
    </source>
</evidence>
<keyword evidence="2" id="KW-0285">Flavoprotein</keyword>
<evidence type="ECO:0000256" key="2">
    <source>
        <dbReference type="ARBA" id="ARBA00022630"/>
    </source>
</evidence>
<dbReference type="InterPro" id="IPR019546">
    <property type="entry name" value="TAT_signal_bac_arc"/>
</dbReference>
<organism evidence="6 7">
    <name type="scientific">Adlercreutzia mucosicola</name>
    <dbReference type="NCBI Taxonomy" id="580026"/>
    <lineage>
        <taxon>Bacteria</taxon>
        <taxon>Bacillati</taxon>
        <taxon>Actinomycetota</taxon>
        <taxon>Coriobacteriia</taxon>
        <taxon>Eggerthellales</taxon>
        <taxon>Eggerthellaceae</taxon>
        <taxon>Adlercreutzia</taxon>
    </lineage>
</organism>
<reference evidence="6 7" key="1">
    <citation type="submission" date="2019-12" db="EMBL/GenBank/DDBJ databases">
        <title>Microbes associate with the intestines of laboratory mice.</title>
        <authorList>
            <person name="Navarre W."/>
            <person name="Wong E."/>
        </authorList>
    </citation>
    <scope>NUCLEOTIDE SEQUENCE [LARGE SCALE GENOMIC DNA]</scope>
    <source>
        <strain evidence="6 7">NM66_B29</strain>
    </source>
</reference>
<dbReference type="SUPFAM" id="SSF51905">
    <property type="entry name" value="FAD/NAD(P)-binding domain"/>
    <property type="match status" value="1"/>
</dbReference>
<dbReference type="Pfam" id="PF10518">
    <property type="entry name" value="TAT_signal"/>
    <property type="match status" value="1"/>
</dbReference>
<dbReference type="GO" id="GO:0033765">
    <property type="term" value="F:steroid dehydrogenase activity, acting on the CH-CH group of donors"/>
    <property type="evidence" value="ECO:0007669"/>
    <property type="project" value="UniProtKB-ARBA"/>
</dbReference>
<feature type="domain" description="FAD-dependent oxidoreductase 2 FAD-binding" evidence="5">
    <location>
        <begin position="104"/>
        <end position="613"/>
    </location>
</feature>
<comment type="cofactor">
    <cofactor evidence="1">
        <name>FAD</name>
        <dbReference type="ChEBI" id="CHEBI:57692"/>
    </cofactor>
</comment>
<dbReference type="GO" id="GO:0008202">
    <property type="term" value="P:steroid metabolic process"/>
    <property type="evidence" value="ECO:0007669"/>
    <property type="project" value="UniProtKB-ARBA"/>
</dbReference>
<dbReference type="Proteomes" id="UP000463388">
    <property type="component" value="Unassembled WGS sequence"/>
</dbReference>
<dbReference type="Pfam" id="PF00890">
    <property type="entry name" value="FAD_binding_2"/>
    <property type="match status" value="1"/>
</dbReference>
<dbReference type="Gene3D" id="3.90.700.10">
    <property type="entry name" value="Succinate dehydrogenase/fumarate reductase flavoprotein, catalytic domain"/>
    <property type="match status" value="1"/>
</dbReference>
<evidence type="ECO:0000256" key="1">
    <source>
        <dbReference type="ARBA" id="ARBA00001974"/>
    </source>
</evidence>
<gene>
    <name evidence="6" type="ORF">GKZ27_06045</name>
</gene>
<dbReference type="InterPro" id="IPR036188">
    <property type="entry name" value="FAD/NAD-bd_sf"/>
</dbReference>